<reference evidence="3" key="1">
    <citation type="submission" date="2021-02" db="EMBL/GenBank/DDBJ databases">
        <authorList>
            <person name="Nowell W R."/>
        </authorList>
    </citation>
    <scope>NUCLEOTIDE SEQUENCE</scope>
</reference>
<sequence length="260" mass="28034">MSGFRVSSSLPQPPTATSVATATSVGAGKARPVGKATSVGTREARPVGKATSVGAGNARPVGKAASVGARNARPVGKAASVGARNARPAGKATSVGARDARPVGKAASVETQEFAAPGTCEELFCSGRPCAKCHNCSDWHFTGDQTTWQWVCNYKSWKEADVKLWHDGRYKLFTKRDGRYKLFTRRDGRYKLFTKLDNAACLVDVDDLGDRPSLGDSLRRGFDRFRGNDLPSDLARKLRLAFDIRILSHGLGHLCLCERH</sequence>
<accession>A0A819JXJ5</accession>
<comment type="caution">
    <text evidence="3">The sequence shown here is derived from an EMBL/GenBank/DDBJ whole genome shotgun (WGS) entry which is preliminary data.</text>
</comment>
<dbReference type="Proteomes" id="UP000663868">
    <property type="component" value="Unassembled WGS sequence"/>
</dbReference>
<evidence type="ECO:0000256" key="1">
    <source>
        <dbReference type="SAM" id="MobiDB-lite"/>
    </source>
</evidence>
<feature type="compositionally biased region" description="Low complexity" evidence="1">
    <location>
        <begin position="15"/>
        <end position="28"/>
    </location>
</feature>
<evidence type="ECO:0000313" key="2">
    <source>
        <dbReference type="EMBL" id="CAF0987369.1"/>
    </source>
</evidence>
<dbReference type="Proteomes" id="UP000663860">
    <property type="component" value="Unassembled WGS sequence"/>
</dbReference>
<organism evidence="3 4">
    <name type="scientific">Adineta steineri</name>
    <dbReference type="NCBI Taxonomy" id="433720"/>
    <lineage>
        <taxon>Eukaryota</taxon>
        <taxon>Metazoa</taxon>
        <taxon>Spiralia</taxon>
        <taxon>Gnathifera</taxon>
        <taxon>Rotifera</taxon>
        <taxon>Eurotatoria</taxon>
        <taxon>Bdelloidea</taxon>
        <taxon>Adinetida</taxon>
        <taxon>Adinetidae</taxon>
        <taxon>Adineta</taxon>
    </lineage>
</organism>
<name>A0A819JXJ5_9BILA</name>
<dbReference type="EMBL" id="CAJNOE010000154">
    <property type="protein sequence ID" value="CAF0987369.1"/>
    <property type="molecule type" value="Genomic_DNA"/>
</dbReference>
<dbReference type="AlphaFoldDB" id="A0A819JXJ5"/>
<gene>
    <name evidence="2" type="ORF">IZO911_LOCUS16911</name>
    <name evidence="3" type="ORF">KXQ929_LOCUS24685</name>
</gene>
<evidence type="ECO:0000313" key="4">
    <source>
        <dbReference type="Proteomes" id="UP000663868"/>
    </source>
</evidence>
<protein>
    <submittedName>
        <fullName evidence="3">Uncharacterized protein</fullName>
    </submittedName>
</protein>
<evidence type="ECO:0000313" key="3">
    <source>
        <dbReference type="EMBL" id="CAF3934954.1"/>
    </source>
</evidence>
<feature type="region of interest" description="Disordered" evidence="1">
    <location>
        <begin position="1"/>
        <end position="98"/>
    </location>
</feature>
<proteinExistence type="predicted"/>
<dbReference type="EMBL" id="CAJOBB010002069">
    <property type="protein sequence ID" value="CAF3934954.1"/>
    <property type="molecule type" value="Genomic_DNA"/>
</dbReference>
<feature type="compositionally biased region" description="Polar residues" evidence="1">
    <location>
        <begin position="1"/>
        <end position="10"/>
    </location>
</feature>